<dbReference type="OMA" id="MLMEMIY"/>
<comment type="subcellular location">
    <subcellularLocation>
        <location evidence="1">Nucleus</location>
    </subcellularLocation>
</comment>
<feature type="region of interest" description="Disordered" evidence="5">
    <location>
        <begin position="125"/>
        <end position="158"/>
    </location>
</feature>
<dbReference type="Proteomes" id="UP000821866">
    <property type="component" value="Chromosome 1"/>
</dbReference>
<reference evidence="7" key="2">
    <citation type="submission" date="2021-09" db="EMBL/GenBank/DDBJ databases">
        <authorList>
            <person name="Jia N."/>
            <person name="Wang J."/>
            <person name="Shi W."/>
            <person name="Du L."/>
            <person name="Sun Y."/>
            <person name="Zhan W."/>
            <person name="Jiang J."/>
            <person name="Wang Q."/>
            <person name="Zhang B."/>
            <person name="Ji P."/>
            <person name="Sakyi L.B."/>
            <person name="Cui X."/>
            <person name="Yuan T."/>
            <person name="Jiang B."/>
            <person name="Yang W."/>
            <person name="Lam T.T.-Y."/>
            <person name="Chang Q."/>
            <person name="Ding S."/>
            <person name="Wang X."/>
            <person name="Zhu J."/>
            <person name="Ruan X."/>
            <person name="Zhao L."/>
            <person name="Wei J."/>
            <person name="Que T."/>
            <person name="Du C."/>
            <person name="Cheng J."/>
            <person name="Dai P."/>
            <person name="Han X."/>
            <person name="Huang E."/>
            <person name="Gao Y."/>
            <person name="Liu J."/>
            <person name="Shao H."/>
            <person name="Ye R."/>
            <person name="Li L."/>
            <person name="Wei W."/>
            <person name="Wang X."/>
            <person name="Wang C."/>
            <person name="Huo Q."/>
            <person name="Li W."/>
            <person name="Guo W."/>
            <person name="Chen H."/>
            <person name="Chen S."/>
            <person name="Zhou L."/>
            <person name="Zhou L."/>
            <person name="Ni X."/>
            <person name="Tian J."/>
            <person name="Zhou Y."/>
            <person name="Sheng Y."/>
            <person name="Liu T."/>
            <person name="Pan Y."/>
            <person name="Xia L."/>
            <person name="Li J."/>
            <person name="Zhao F."/>
            <person name="Cao W."/>
        </authorList>
    </citation>
    <scope>NUCLEOTIDE SEQUENCE</scope>
    <source>
        <strain evidence="7">Rmic-2018</strain>
        <tissue evidence="7">Larvae</tissue>
    </source>
</reference>
<evidence type="ECO:0000313" key="7">
    <source>
        <dbReference type="EMBL" id="KAH8038720.1"/>
    </source>
</evidence>
<dbReference type="InterPro" id="IPR009071">
    <property type="entry name" value="HMG_box_dom"/>
</dbReference>
<feature type="region of interest" description="Disordered" evidence="5">
    <location>
        <begin position="47"/>
        <end position="86"/>
    </location>
</feature>
<organism evidence="7 8">
    <name type="scientific">Rhipicephalus microplus</name>
    <name type="common">Cattle tick</name>
    <name type="synonym">Boophilus microplus</name>
    <dbReference type="NCBI Taxonomy" id="6941"/>
    <lineage>
        <taxon>Eukaryota</taxon>
        <taxon>Metazoa</taxon>
        <taxon>Ecdysozoa</taxon>
        <taxon>Arthropoda</taxon>
        <taxon>Chelicerata</taxon>
        <taxon>Arachnida</taxon>
        <taxon>Acari</taxon>
        <taxon>Parasitiformes</taxon>
        <taxon>Ixodida</taxon>
        <taxon>Ixodoidea</taxon>
        <taxon>Ixodidae</taxon>
        <taxon>Rhipicephalinae</taxon>
        <taxon>Rhipicephalus</taxon>
        <taxon>Boophilus</taxon>
    </lineage>
</organism>
<dbReference type="GO" id="GO:0030182">
    <property type="term" value="P:neuron differentiation"/>
    <property type="evidence" value="ECO:0007669"/>
    <property type="project" value="TreeGrafter"/>
</dbReference>
<keyword evidence="8" id="KW-1185">Reference proteome</keyword>
<name>A0A9J6EXN7_RHIMP</name>
<feature type="compositionally biased region" description="Basic and acidic residues" evidence="5">
    <location>
        <begin position="47"/>
        <end position="66"/>
    </location>
</feature>
<gene>
    <name evidence="7" type="ORF">HPB51_002864</name>
</gene>
<dbReference type="AlphaFoldDB" id="A0A9J6EXN7"/>
<evidence type="ECO:0000256" key="2">
    <source>
        <dbReference type="ARBA" id="ARBA00023125"/>
    </source>
</evidence>
<dbReference type="PRINTS" id="PR00886">
    <property type="entry name" value="HIGHMOBLTY12"/>
</dbReference>
<keyword evidence="3 4" id="KW-0539">Nucleus</keyword>
<dbReference type="GO" id="GO:0000978">
    <property type="term" value="F:RNA polymerase II cis-regulatory region sequence-specific DNA binding"/>
    <property type="evidence" value="ECO:0007669"/>
    <property type="project" value="TreeGrafter"/>
</dbReference>
<dbReference type="OrthoDB" id="6247875at2759"/>
<dbReference type="InterPro" id="IPR050140">
    <property type="entry name" value="SRY-related_HMG-box_TF-like"/>
</dbReference>
<evidence type="ECO:0000256" key="1">
    <source>
        <dbReference type="ARBA" id="ARBA00004123"/>
    </source>
</evidence>
<dbReference type="InterPro" id="IPR036910">
    <property type="entry name" value="HMG_box_dom_sf"/>
</dbReference>
<dbReference type="EMBL" id="JABSTU010000001">
    <property type="protein sequence ID" value="KAH8038720.1"/>
    <property type="molecule type" value="Genomic_DNA"/>
</dbReference>
<dbReference type="Gene3D" id="1.10.30.10">
    <property type="entry name" value="High mobility group box domain"/>
    <property type="match status" value="1"/>
</dbReference>
<dbReference type="Pfam" id="PF00505">
    <property type="entry name" value="HMG_box"/>
    <property type="match status" value="1"/>
</dbReference>
<protein>
    <recommendedName>
        <fullName evidence="6">HMG box domain-containing protein</fullName>
    </recommendedName>
</protein>
<dbReference type="PROSITE" id="PS50118">
    <property type="entry name" value="HMG_BOX_2"/>
    <property type="match status" value="1"/>
</dbReference>
<keyword evidence="2 4" id="KW-0238">DNA-binding</keyword>
<evidence type="ECO:0000259" key="6">
    <source>
        <dbReference type="PROSITE" id="PS50118"/>
    </source>
</evidence>
<proteinExistence type="predicted"/>
<evidence type="ECO:0000256" key="4">
    <source>
        <dbReference type="PROSITE-ProRule" id="PRU00267"/>
    </source>
</evidence>
<feature type="compositionally biased region" description="Low complexity" evidence="5">
    <location>
        <begin position="133"/>
        <end position="157"/>
    </location>
</feature>
<comment type="caution">
    <text evidence="7">The sequence shown here is derived from an EMBL/GenBank/DDBJ whole genome shotgun (WGS) entry which is preliminary data.</text>
</comment>
<dbReference type="SMART" id="SM00398">
    <property type="entry name" value="HMG"/>
    <property type="match status" value="1"/>
</dbReference>
<evidence type="ECO:0000313" key="8">
    <source>
        <dbReference type="Proteomes" id="UP000821866"/>
    </source>
</evidence>
<feature type="domain" description="HMG box" evidence="6">
    <location>
        <begin position="1"/>
        <end position="65"/>
    </location>
</feature>
<evidence type="ECO:0000256" key="5">
    <source>
        <dbReference type="SAM" id="MobiDB-lite"/>
    </source>
</evidence>
<dbReference type="FunFam" id="1.10.30.10:FF:000002">
    <property type="entry name" value="transcription factor Sox-2"/>
    <property type="match status" value="1"/>
</dbReference>
<reference evidence="7" key="1">
    <citation type="journal article" date="2020" name="Cell">
        <title>Large-Scale Comparative Analyses of Tick Genomes Elucidate Their Genetic Diversity and Vector Capacities.</title>
        <authorList>
            <consortium name="Tick Genome and Microbiome Consortium (TIGMIC)"/>
            <person name="Jia N."/>
            <person name="Wang J."/>
            <person name="Shi W."/>
            <person name="Du L."/>
            <person name="Sun Y."/>
            <person name="Zhan W."/>
            <person name="Jiang J.F."/>
            <person name="Wang Q."/>
            <person name="Zhang B."/>
            <person name="Ji P."/>
            <person name="Bell-Sakyi L."/>
            <person name="Cui X.M."/>
            <person name="Yuan T.T."/>
            <person name="Jiang B.G."/>
            <person name="Yang W.F."/>
            <person name="Lam T.T."/>
            <person name="Chang Q.C."/>
            <person name="Ding S.J."/>
            <person name="Wang X.J."/>
            <person name="Zhu J.G."/>
            <person name="Ruan X.D."/>
            <person name="Zhao L."/>
            <person name="Wei J.T."/>
            <person name="Ye R.Z."/>
            <person name="Que T.C."/>
            <person name="Du C.H."/>
            <person name="Zhou Y.H."/>
            <person name="Cheng J.X."/>
            <person name="Dai P.F."/>
            <person name="Guo W.B."/>
            <person name="Han X.H."/>
            <person name="Huang E.J."/>
            <person name="Li L.F."/>
            <person name="Wei W."/>
            <person name="Gao Y.C."/>
            <person name="Liu J.Z."/>
            <person name="Shao H.Z."/>
            <person name="Wang X."/>
            <person name="Wang C.C."/>
            <person name="Yang T.C."/>
            <person name="Huo Q.B."/>
            <person name="Li W."/>
            <person name="Chen H.Y."/>
            <person name="Chen S.E."/>
            <person name="Zhou L.G."/>
            <person name="Ni X.B."/>
            <person name="Tian J.H."/>
            <person name="Sheng Y."/>
            <person name="Liu T."/>
            <person name="Pan Y.S."/>
            <person name="Xia L.Y."/>
            <person name="Li J."/>
            <person name="Zhao F."/>
            <person name="Cao W.C."/>
        </authorList>
    </citation>
    <scope>NUCLEOTIDE SEQUENCE</scope>
    <source>
        <strain evidence="7">Rmic-2018</strain>
    </source>
</reference>
<dbReference type="VEuPathDB" id="VectorBase:LOC119160172"/>
<dbReference type="PANTHER" id="PTHR10270:SF327">
    <property type="entry name" value="PROTEIN CBG16280"/>
    <property type="match status" value="1"/>
</dbReference>
<dbReference type="PANTHER" id="PTHR10270">
    <property type="entry name" value="SOX TRANSCRIPTION FACTOR"/>
    <property type="match status" value="1"/>
</dbReference>
<accession>A0A9J6EXN7</accession>
<dbReference type="GO" id="GO:0005634">
    <property type="term" value="C:nucleus"/>
    <property type="evidence" value="ECO:0007669"/>
    <property type="project" value="UniProtKB-SubCell"/>
</dbReference>
<dbReference type="GO" id="GO:0001228">
    <property type="term" value="F:DNA-binding transcription activator activity, RNA polymerase II-specific"/>
    <property type="evidence" value="ECO:0007669"/>
    <property type="project" value="TreeGrafter"/>
</dbReference>
<dbReference type="GO" id="GO:0000122">
    <property type="term" value="P:negative regulation of transcription by RNA polymerase II"/>
    <property type="evidence" value="ECO:0007669"/>
    <property type="project" value="TreeGrafter"/>
</dbReference>
<sequence length="225" mass="25006">MNAFMVWSRAQRRKIALEHPKMHNSEISKRLGAEWKQLGEESKRPFIDEAKRLREQHQKDHPDYKYRPRRKVKSPMAKKQDQPYPMQGGPYYAEQCRAFLHQGFAAQLHASNAAAVAAAAAAASTPQIPPKDSPQQSQTSPQSSSTSSTPSLPGTYPTYPPDVKPFALHYPPAGVPMDMEKYSMFASHGMFAAQPPATLGPGGYAQAYMCGYPGFPTTHDPYRVV</sequence>
<feature type="DNA-binding region" description="HMG box" evidence="4">
    <location>
        <begin position="1"/>
        <end position="65"/>
    </location>
</feature>
<dbReference type="CDD" id="cd22028">
    <property type="entry name" value="HMG-box_SoxA_SoxB_SoxG"/>
    <property type="match status" value="1"/>
</dbReference>
<dbReference type="SUPFAM" id="SSF47095">
    <property type="entry name" value="HMG-box"/>
    <property type="match status" value="1"/>
</dbReference>
<dbReference type="GO" id="GO:0007420">
    <property type="term" value="P:brain development"/>
    <property type="evidence" value="ECO:0007669"/>
    <property type="project" value="TreeGrafter"/>
</dbReference>
<evidence type="ECO:0000256" key="3">
    <source>
        <dbReference type="ARBA" id="ARBA00023242"/>
    </source>
</evidence>